<dbReference type="Proteomes" id="UP000030748">
    <property type="component" value="Unassembled WGS sequence"/>
</dbReference>
<evidence type="ECO:0000256" key="1">
    <source>
        <dbReference type="SAM" id="MobiDB-lite"/>
    </source>
</evidence>
<name>A0A022PT16_ERYGU</name>
<proteinExistence type="predicted"/>
<dbReference type="PhylomeDB" id="A0A022PT16"/>
<gene>
    <name evidence="2" type="ORF">MIMGU_mgv1a015385mg</name>
</gene>
<protein>
    <recommendedName>
        <fullName evidence="4">Cystatin domain-containing protein</fullName>
    </recommendedName>
</protein>
<dbReference type="Gene3D" id="3.10.450.10">
    <property type="match status" value="1"/>
</dbReference>
<evidence type="ECO:0000313" key="2">
    <source>
        <dbReference type="EMBL" id="EYU19487.1"/>
    </source>
</evidence>
<organism evidence="2 3">
    <name type="scientific">Erythranthe guttata</name>
    <name type="common">Yellow monkey flower</name>
    <name type="synonym">Mimulus guttatus</name>
    <dbReference type="NCBI Taxonomy" id="4155"/>
    <lineage>
        <taxon>Eukaryota</taxon>
        <taxon>Viridiplantae</taxon>
        <taxon>Streptophyta</taxon>
        <taxon>Embryophyta</taxon>
        <taxon>Tracheophyta</taxon>
        <taxon>Spermatophyta</taxon>
        <taxon>Magnoliopsida</taxon>
        <taxon>eudicotyledons</taxon>
        <taxon>Gunneridae</taxon>
        <taxon>Pentapetalae</taxon>
        <taxon>asterids</taxon>
        <taxon>lamiids</taxon>
        <taxon>Lamiales</taxon>
        <taxon>Phrymaceae</taxon>
        <taxon>Erythranthe</taxon>
    </lineage>
</organism>
<feature type="compositionally biased region" description="Basic and acidic residues" evidence="1">
    <location>
        <begin position="18"/>
        <end position="39"/>
    </location>
</feature>
<feature type="compositionally biased region" description="Basic residues" evidence="1">
    <location>
        <begin position="1"/>
        <end position="16"/>
    </location>
</feature>
<accession>A0A022PT16</accession>
<feature type="region of interest" description="Disordered" evidence="1">
    <location>
        <begin position="1"/>
        <end position="39"/>
    </location>
</feature>
<dbReference type="AlphaFoldDB" id="A0A022PT16"/>
<reference evidence="2 3" key="1">
    <citation type="journal article" date="2013" name="Proc. Natl. Acad. Sci. U.S.A.">
        <title>Fine-scale variation in meiotic recombination in Mimulus inferred from population shotgun sequencing.</title>
        <authorList>
            <person name="Hellsten U."/>
            <person name="Wright K.M."/>
            <person name="Jenkins J."/>
            <person name="Shu S."/>
            <person name="Yuan Y."/>
            <person name="Wessler S.R."/>
            <person name="Schmutz J."/>
            <person name="Willis J.H."/>
            <person name="Rokhsar D.S."/>
        </authorList>
    </citation>
    <scope>NUCLEOTIDE SEQUENCE [LARGE SCALE GENOMIC DNA]</scope>
    <source>
        <strain evidence="3">cv. DUN x IM62</strain>
    </source>
</reference>
<evidence type="ECO:0000313" key="3">
    <source>
        <dbReference type="Proteomes" id="UP000030748"/>
    </source>
</evidence>
<keyword evidence="3" id="KW-1185">Reference proteome</keyword>
<sequence length="159" mass="18263">MKPETKKRKLLKKSIRVSKSERKSRVNKSCEEKSKNPRKLSEEELMERTMICGGTVVAYDRDDSSRCFLGEHLKSLVNLAIDFYNTNNCKDYRMMYLVRAIYESCQGSLYYMTMTAKLTDQDDSDAVTFEAEVYEGIPDTVVRYVRVLDDAPSLSPLAA</sequence>
<dbReference type="KEGG" id="egt:105978029"/>
<dbReference type="EMBL" id="KI632289">
    <property type="protein sequence ID" value="EYU19487.1"/>
    <property type="molecule type" value="Genomic_DNA"/>
</dbReference>
<evidence type="ECO:0008006" key="4">
    <source>
        <dbReference type="Google" id="ProtNLM"/>
    </source>
</evidence>